<evidence type="ECO:0000256" key="3">
    <source>
        <dbReference type="ARBA" id="ARBA00022801"/>
    </source>
</evidence>
<evidence type="ECO:0000256" key="5">
    <source>
        <dbReference type="RuleBase" id="RU004404"/>
    </source>
</evidence>
<dbReference type="STRING" id="1484.SA87_02755"/>
<keyword evidence="10" id="KW-1185">Reference proteome</keyword>
<feature type="domain" description="PDZ" evidence="7">
    <location>
        <begin position="116"/>
        <end position="180"/>
    </location>
</feature>
<dbReference type="Pfam" id="PF17820">
    <property type="entry name" value="PDZ_6"/>
    <property type="match status" value="1"/>
</dbReference>
<keyword evidence="2 5" id="KW-0645">Protease</keyword>
<accession>A0A179IPM5</accession>
<dbReference type="RefSeq" id="WP_066202903.1">
    <property type="nucleotide sequence ID" value="NZ_CBCSAS010000002.1"/>
</dbReference>
<dbReference type="EMBL" id="JXBB01000055">
    <property type="protein sequence ID" value="OAR03571.1"/>
    <property type="molecule type" value="Genomic_DNA"/>
</dbReference>
<dbReference type="Pfam" id="PF03572">
    <property type="entry name" value="Peptidase_S41"/>
    <property type="match status" value="1"/>
</dbReference>
<dbReference type="Proteomes" id="UP000243024">
    <property type="component" value="Unassembled WGS sequence"/>
</dbReference>
<name>A0A179IPM5_HYDSH</name>
<dbReference type="SMART" id="SM00228">
    <property type="entry name" value="PDZ"/>
    <property type="match status" value="1"/>
</dbReference>
<organism evidence="9 10">
    <name type="scientific">Hydrogenibacillus schlegelii</name>
    <name type="common">Bacillus schlegelii</name>
    <dbReference type="NCBI Taxonomy" id="1484"/>
    <lineage>
        <taxon>Bacteria</taxon>
        <taxon>Bacillati</taxon>
        <taxon>Bacillota</taxon>
        <taxon>Bacilli</taxon>
        <taxon>Bacillales</taxon>
        <taxon>Bacillales Family X. Incertae Sedis</taxon>
        <taxon>Hydrogenibacillus</taxon>
    </lineage>
</organism>
<reference evidence="9 10" key="1">
    <citation type="submission" date="2015-09" db="EMBL/GenBank/DDBJ databases">
        <title>Draft genome sequence of Hydrogenibacillus schlegelii DSM 2000.</title>
        <authorList>
            <person name="Hemp J."/>
        </authorList>
    </citation>
    <scope>NUCLEOTIDE SEQUENCE [LARGE SCALE GENOMIC DNA]</scope>
    <source>
        <strain evidence="9 10">MA 48</strain>
    </source>
</reference>
<dbReference type="GO" id="GO:0004175">
    <property type="term" value="F:endopeptidase activity"/>
    <property type="evidence" value="ECO:0007669"/>
    <property type="project" value="TreeGrafter"/>
</dbReference>
<dbReference type="Gene3D" id="1.10.101.10">
    <property type="entry name" value="PGBD-like superfamily/PGBD"/>
    <property type="match status" value="1"/>
</dbReference>
<evidence type="ECO:0000313" key="10">
    <source>
        <dbReference type="Proteomes" id="UP000243024"/>
    </source>
</evidence>
<keyword evidence="6" id="KW-0472">Membrane</keyword>
<keyword evidence="6" id="KW-0812">Transmembrane</keyword>
<dbReference type="CDD" id="cd07560">
    <property type="entry name" value="Peptidase_S41_CPP"/>
    <property type="match status" value="1"/>
</dbReference>
<dbReference type="PANTHER" id="PTHR32060:SF29">
    <property type="entry name" value="CARBOXY-TERMINAL PROCESSING PROTEASE CTPB"/>
    <property type="match status" value="1"/>
</dbReference>
<dbReference type="InterPro" id="IPR036366">
    <property type="entry name" value="PGBDSf"/>
</dbReference>
<reference evidence="8" key="2">
    <citation type="journal article" date="2021" name="Microbiology">
        <title>Metagenomic Analysis of the Microbial Community in the Underground Coal Fire Area (Kemerovo Region, Russia) Revealed Predominance of Thermophilic Members of the Phyla Deinococcus-thermus, Aquificae, and Firmicutes.</title>
        <authorList>
            <person name="Kadnikov V."/>
            <person name="Mardanov A.V."/>
            <person name="Beletsky A.V."/>
            <person name="Karnachuk O.V."/>
            <person name="Ravin N.V."/>
        </authorList>
    </citation>
    <scope>NUCLEOTIDE SEQUENCE</scope>
    <source>
        <strain evidence="8">RBS10-49</strain>
    </source>
</reference>
<dbReference type="Gene3D" id="3.90.226.10">
    <property type="entry name" value="2-enoyl-CoA Hydratase, Chain A, domain 1"/>
    <property type="match status" value="1"/>
</dbReference>
<dbReference type="SUPFAM" id="SSF50156">
    <property type="entry name" value="PDZ domain-like"/>
    <property type="match status" value="1"/>
</dbReference>
<dbReference type="Pfam" id="PF01471">
    <property type="entry name" value="PG_binding_1"/>
    <property type="match status" value="1"/>
</dbReference>
<dbReference type="Pfam" id="PF22694">
    <property type="entry name" value="CtpB_N-like"/>
    <property type="match status" value="1"/>
</dbReference>
<evidence type="ECO:0000313" key="8">
    <source>
        <dbReference type="EMBL" id="MBT9281215.1"/>
    </source>
</evidence>
<dbReference type="NCBIfam" id="TIGR00225">
    <property type="entry name" value="prc"/>
    <property type="match status" value="1"/>
</dbReference>
<dbReference type="EMBL" id="JAHHQF010000037">
    <property type="protein sequence ID" value="MBT9281215.1"/>
    <property type="molecule type" value="Genomic_DNA"/>
</dbReference>
<dbReference type="SUPFAM" id="SSF52096">
    <property type="entry name" value="ClpP/crotonase"/>
    <property type="match status" value="1"/>
</dbReference>
<evidence type="ECO:0000256" key="6">
    <source>
        <dbReference type="SAM" id="Phobius"/>
    </source>
</evidence>
<dbReference type="InterPro" id="IPR002477">
    <property type="entry name" value="Peptidoglycan-bd-like"/>
</dbReference>
<dbReference type="FunFam" id="2.30.42.10:FF:000063">
    <property type="entry name" value="Peptidase, S41 family"/>
    <property type="match status" value="1"/>
</dbReference>
<keyword evidence="4 5" id="KW-0720">Serine protease</keyword>
<dbReference type="GO" id="GO:0008236">
    <property type="term" value="F:serine-type peptidase activity"/>
    <property type="evidence" value="ECO:0007669"/>
    <property type="project" value="UniProtKB-KW"/>
</dbReference>
<comment type="caution">
    <text evidence="9">The sequence shown here is derived from an EMBL/GenBank/DDBJ whole genome shotgun (WGS) entry which is preliminary data.</text>
</comment>
<dbReference type="AlphaFoldDB" id="A0A179IPM5"/>
<dbReference type="Gene3D" id="3.30.750.44">
    <property type="match status" value="1"/>
</dbReference>
<evidence type="ECO:0000259" key="7">
    <source>
        <dbReference type="PROSITE" id="PS50106"/>
    </source>
</evidence>
<comment type="similarity">
    <text evidence="1 5">Belongs to the peptidase S41A family.</text>
</comment>
<dbReference type="InterPro" id="IPR036365">
    <property type="entry name" value="PGBD-like_sf"/>
</dbReference>
<dbReference type="GO" id="GO:0007165">
    <property type="term" value="P:signal transduction"/>
    <property type="evidence" value="ECO:0007669"/>
    <property type="project" value="TreeGrafter"/>
</dbReference>
<evidence type="ECO:0000256" key="4">
    <source>
        <dbReference type="ARBA" id="ARBA00022825"/>
    </source>
</evidence>
<dbReference type="OrthoDB" id="9812068at2"/>
<keyword evidence="3 5" id="KW-0378">Hydrolase</keyword>
<gene>
    <name evidence="8" type="ORF">KM312_00870</name>
    <name evidence="9" type="ORF">SA87_02755</name>
</gene>
<dbReference type="InterPro" id="IPR004447">
    <property type="entry name" value="Peptidase_S41A"/>
</dbReference>
<dbReference type="InterPro" id="IPR055210">
    <property type="entry name" value="CtpA/B_N"/>
</dbReference>
<sequence length="497" mass="53510">MGAVRLHHRGRLRLIGALLVGALFGSGATVFVLGGWGAGSQLPFGALAGDVPTPPVKAPAEFRRLVDAYAILRDGYVDKQAATPDRLIDGAIRGMVSSLDDPYTTYLDPEELKQFEESLSSSFEGIGTEVTMIGGKLTVVSPIKGSPAEKAGIRPNDQILSVNGESLEGLSLQEAVKKIRGPKGTKVVLEIVRSGMSEPITITVVRDTIPLESVHSKLYDVQGVKLGWIEITSFAENTAQRFFEEMKRLDREGARGFVIDVRGNPGGYLEAVTGILEELVPREGILYQVEDRNGERQVYRSKLKGDGRPLVVLIDEGSASASEILAAALKGAGYPVVGTPSFGKGTVQVTRDLTGGGSIKLTVAKWLAPDGTWIHKKGVQPTVAVKQPDYFHLPPLTVEAPLRRDMNDQAVAVLQKMLNALGLPVDRTDGYFDASTEAQVRAFQQQEGLPVTGVVDGATGARLSERLYQKIKDPANDVQLKKALQVLAQEVRTRAAR</sequence>
<dbReference type="Gene3D" id="2.30.42.10">
    <property type="match status" value="1"/>
</dbReference>
<evidence type="ECO:0000256" key="1">
    <source>
        <dbReference type="ARBA" id="ARBA00009179"/>
    </source>
</evidence>
<dbReference type="Proteomes" id="UP000748108">
    <property type="component" value="Unassembled WGS sequence"/>
</dbReference>
<dbReference type="InterPro" id="IPR041489">
    <property type="entry name" value="PDZ_6"/>
</dbReference>
<protein>
    <submittedName>
        <fullName evidence="9">Peptidase S41</fullName>
    </submittedName>
    <submittedName>
        <fullName evidence="8">Peptidoglycan-binding protein</fullName>
    </submittedName>
</protein>
<dbReference type="GO" id="GO:0006508">
    <property type="term" value="P:proteolysis"/>
    <property type="evidence" value="ECO:0007669"/>
    <property type="project" value="UniProtKB-KW"/>
</dbReference>
<dbReference type="GO" id="GO:0030288">
    <property type="term" value="C:outer membrane-bounded periplasmic space"/>
    <property type="evidence" value="ECO:0007669"/>
    <property type="project" value="TreeGrafter"/>
</dbReference>
<evidence type="ECO:0000313" key="9">
    <source>
        <dbReference type="EMBL" id="OAR03571.1"/>
    </source>
</evidence>
<dbReference type="CDD" id="cd06782">
    <property type="entry name" value="cpPDZ_CPP-like"/>
    <property type="match status" value="1"/>
</dbReference>
<dbReference type="PROSITE" id="PS50106">
    <property type="entry name" value="PDZ"/>
    <property type="match status" value="1"/>
</dbReference>
<feature type="transmembrane region" description="Helical" evidence="6">
    <location>
        <begin position="12"/>
        <end position="36"/>
    </location>
</feature>
<dbReference type="SMART" id="SM00245">
    <property type="entry name" value="TSPc"/>
    <property type="match status" value="1"/>
</dbReference>
<proteinExistence type="inferred from homology"/>
<dbReference type="SUPFAM" id="SSF47090">
    <property type="entry name" value="PGBD-like"/>
    <property type="match status" value="1"/>
</dbReference>
<keyword evidence="6" id="KW-1133">Transmembrane helix</keyword>
<dbReference type="PANTHER" id="PTHR32060">
    <property type="entry name" value="TAIL-SPECIFIC PROTEASE"/>
    <property type="match status" value="1"/>
</dbReference>
<dbReference type="InterPro" id="IPR036034">
    <property type="entry name" value="PDZ_sf"/>
</dbReference>
<dbReference type="InterPro" id="IPR005151">
    <property type="entry name" value="Tail-specific_protease"/>
</dbReference>
<dbReference type="InterPro" id="IPR029045">
    <property type="entry name" value="ClpP/crotonase-like_dom_sf"/>
</dbReference>
<dbReference type="InterPro" id="IPR001478">
    <property type="entry name" value="PDZ"/>
</dbReference>
<evidence type="ECO:0000256" key="2">
    <source>
        <dbReference type="ARBA" id="ARBA00022670"/>
    </source>
</evidence>